<dbReference type="Proteomes" id="UP000507470">
    <property type="component" value="Unassembled WGS sequence"/>
</dbReference>
<dbReference type="EMBL" id="CACVKT020009526">
    <property type="protein sequence ID" value="CAC5422174.1"/>
    <property type="molecule type" value="Genomic_DNA"/>
</dbReference>
<gene>
    <name evidence="2" type="ORF">MCOR_54239</name>
</gene>
<proteinExistence type="predicted"/>
<evidence type="ECO:0000313" key="2">
    <source>
        <dbReference type="EMBL" id="CAC5422174.1"/>
    </source>
</evidence>
<dbReference type="OrthoDB" id="10365906at2759"/>
<evidence type="ECO:0000256" key="1">
    <source>
        <dbReference type="SAM" id="MobiDB-lite"/>
    </source>
</evidence>
<protein>
    <submittedName>
        <fullName evidence="2">Uncharacterized protein</fullName>
    </submittedName>
</protein>
<keyword evidence="3" id="KW-1185">Reference proteome</keyword>
<accession>A0A6J8ENK2</accession>
<dbReference type="AlphaFoldDB" id="A0A6J8ENK2"/>
<evidence type="ECO:0000313" key="3">
    <source>
        <dbReference type="Proteomes" id="UP000507470"/>
    </source>
</evidence>
<name>A0A6J8ENK2_MYTCO</name>
<feature type="region of interest" description="Disordered" evidence="1">
    <location>
        <begin position="250"/>
        <end position="286"/>
    </location>
</feature>
<feature type="compositionally biased region" description="Basic and acidic residues" evidence="1">
    <location>
        <begin position="250"/>
        <end position="271"/>
    </location>
</feature>
<sequence>MVSFKTSYQVKSKYDIRKKHSTKKMLLFNFCMFTFLPLLVAEHIHDEFVTVVLKDCYSYENMDKALTMGTVEQMKCLQHHILNLYEGNIRLNPIDLLLIHVSMTHLKNDEPLTLDISSIIEKKTFDPLPNTPVHLSDLIKRRVKRSRRYRYGRTQYTPSELPDSDLQRILKDILDSPAPIIKKPFRIHQNLIDLQTHNTSPKTSKEHPVNLKNLMSYVKRHYPNFRETDYQRLIQKIIDSPAPNIKKRFETKESMIDPRTYRNHKKSDDTGKRRKSYRNSGYRTTG</sequence>
<organism evidence="2 3">
    <name type="scientific">Mytilus coruscus</name>
    <name type="common">Sea mussel</name>
    <dbReference type="NCBI Taxonomy" id="42192"/>
    <lineage>
        <taxon>Eukaryota</taxon>
        <taxon>Metazoa</taxon>
        <taxon>Spiralia</taxon>
        <taxon>Lophotrochozoa</taxon>
        <taxon>Mollusca</taxon>
        <taxon>Bivalvia</taxon>
        <taxon>Autobranchia</taxon>
        <taxon>Pteriomorphia</taxon>
        <taxon>Mytilida</taxon>
        <taxon>Mytiloidea</taxon>
        <taxon>Mytilidae</taxon>
        <taxon>Mytilinae</taxon>
        <taxon>Mytilus</taxon>
    </lineage>
</organism>
<reference evidence="2 3" key="1">
    <citation type="submission" date="2020-06" db="EMBL/GenBank/DDBJ databases">
        <authorList>
            <person name="Li R."/>
            <person name="Bekaert M."/>
        </authorList>
    </citation>
    <scope>NUCLEOTIDE SEQUENCE [LARGE SCALE GENOMIC DNA]</scope>
    <source>
        <strain evidence="3">wild</strain>
    </source>
</reference>